<accession>A0A844ZGE2</accession>
<dbReference type="EMBL" id="WTYW01000002">
    <property type="protein sequence ID" value="MXO86050.1"/>
    <property type="molecule type" value="Genomic_DNA"/>
</dbReference>
<evidence type="ECO:0000313" key="3">
    <source>
        <dbReference type="Proteomes" id="UP000433104"/>
    </source>
</evidence>
<dbReference type="OrthoDB" id="7189112at2"/>
<keyword evidence="1" id="KW-0732">Signal</keyword>
<reference evidence="2 3" key="1">
    <citation type="submission" date="2019-12" db="EMBL/GenBank/DDBJ databases">
        <title>Genomic-based taxomic classification of the family Erythrobacteraceae.</title>
        <authorList>
            <person name="Xu L."/>
        </authorList>
    </citation>
    <scope>NUCLEOTIDE SEQUENCE [LARGE SCALE GENOMIC DNA]</scope>
    <source>
        <strain evidence="2 3">MCCC 1A09962</strain>
    </source>
</reference>
<evidence type="ECO:0000256" key="1">
    <source>
        <dbReference type="SAM" id="SignalP"/>
    </source>
</evidence>
<dbReference type="Proteomes" id="UP000433104">
    <property type="component" value="Unassembled WGS sequence"/>
</dbReference>
<gene>
    <name evidence="2" type="ORF">GRI38_08420</name>
</gene>
<dbReference type="InterPro" id="IPR018673">
    <property type="entry name" value="DUF2141"/>
</dbReference>
<feature type="signal peptide" evidence="1">
    <location>
        <begin position="1"/>
        <end position="25"/>
    </location>
</feature>
<feature type="chain" id="PRO_5033025667" evidence="1">
    <location>
        <begin position="26"/>
        <end position="169"/>
    </location>
</feature>
<proteinExistence type="predicted"/>
<organism evidence="2 3">
    <name type="scientific">Parapontixanthobacter aurantiacus</name>
    <dbReference type="NCBI Taxonomy" id="1463599"/>
    <lineage>
        <taxon>Bacteria</taxon>
        <taxon>Pseudomonadati</taxon>
        <taxon>Pseudomonadota</taxon>
        <taxon>Alphaproteobacteria</taxon>
        <taxon>Sphingomonadales</taxon>
        <taxon>Erythrobacteraceae</taxon>
        <taxon>Parapontixanthobacter</taxon>
    </lineage>
</organism>
<sequence length="169" mass="18058">MQTIGWAGTALASLGLALSATPAWSQAKSGTDYRNVISNNLSACAPGNGTGTMITITNISQSKGKLRIQAYRGVKSDWLEGGKWLNRIEVPARSGTMRVCMPLPGPGTYAIAVRHDLNGNGKTDLTEDGGGMSNNPSINLFNLGKPSYTKTRYTVGDRANSITIQMRYM</sequence>
<keyword evidence="3" id="KW-1185">Reference proteome</keyword>
<dbReference type="AlphaFoldDB" id="A0A844ZGE2"/>
<protein>
    <submittedName>
        <fullName evidence="2">DUF2141 domain-containing protein</fullName>
    </submittedName>
</protein>
<evidence type="ECO:0000313" key="2">
    <source>
        <dbReference type="EMBL" id="MXO86050.1"/>
    </source>
</evidence>
<name>A0A844ZGE2_9SPHN</name>
<dbReference type="Pfam" id="PF09912">
    <property type="entry name" value="DUF2141"/>
    <property type="match status" value="1"/>
</dbReference>
<comment type="caution">
    <text evidence="2">The sequence shown here is derived from an EMBL/GenBank/DDBJ whole genome shotgun (WGS) entry which is preliminary data.</text>
</comment>